<dbReference type="InterPro" id="IPR039426">
    <property type="entry name" value="TonB-dep_rcpt-like"/>
</dbReference>
<evidence type="ECO:0000256" key="5">
    <source>
        <dbReference type="ARBA" id="ARBA00022692"/>
    </source>
</evidence>
<dbReference type="GO" id="GO:0009279">
    <property type="term" value="C:cell outer membrane"/>
    <property type="evidence" value="ECO:0007669"/>
    <property type="project" value="UniProtKB-SubCell"/>
</dbReference>
<feature type="chain" id="PRO_5008004776" evidence="13">
    <location>
        <begin position="19"/>
        <end position="739"/>
    </location>
</feature>
<sequence>MAIAVALGLGLGCTTAYAQTATDPLEQAARSEEESNTALSLDEIVVLGTAAEQTRQMPGVSIIGEQELERRPPANDLSEIIRRQPGVNLTGNSATGQYGNNRQIDLRGMGPENTLIMIDGRPVLSRNAVRMGRSGERNTRGDSNWVPAEAIERIEVIRGPAAARYGSGASGGVVNIITRPPTDKHSATLTAYSKMPENGDEGSSQRAGFVFSGPLSRTLSYRMFGNLNKTDADSLDLNRRFQVDPNPPPAGREGVENKDINGLLRWQLADNQSLEFEAGYARQGNIFAGEWAGASNAPYAAELWGEETNVMYRRTLAITHRGEWDFGSSRITLQQENTRNYRLGEGLAGGGEGTISPTSTWNQSELDNYYFNGELDMPITGGRFNQVVTVGTTLTREKLDDPYSVTSSPDVTDFPQTRNGSAQTDADNYAAYLEDNIELTERLIVTPGIRFDHHTEFGDNWSPSLNGSFAVTDAVTVQAGVARAFKAPNLYQSNPNYIYTTMGNGCPDGVSGPCYIQGNANLEAETSLNKEIGISYVENGWNTGLTYFHNDYKNKIVAGLGSGGDVTSVPSGGNVYQWTNASKAVVQGLEGNVNVPLLGPDGTVLSWNNNLTYMIENRNKDTREPLSVIPKYTLNSSLDWQATDQLFLAATVTHYGRQEPRHRTSSGADAAGTALSKRGSYTLFGLNASYEVNDNLSLSAGIDNLFDKQIYRQSSQGQTGANSYNEPGRAYWVSMTSRF</sequence>
<evidence type="ECO:0000256" key="6">
    <source>
        <dbReference type="ARBA" id="ARBA00023077"/>
    </source>
</evidence>
<dbReference type="Proteomes" id="UP000077875">
    <property type="component" value="Chromosome"/>
</dbReference>
<dbReference type="InterPro" id="IPR036942">
    <property type="entry name" value="Beta-barrel_TonB_sf"/>
</dbReference>
<dbReference type="NCBIfam" id="TIGR01783">
    <property type="entry name" value="TonB-siderophor"/>
    <property type="match status" value="1"/>
</dbReference>
<dbReference type="CDD" id="cd01347">
    <property type="entry name" value="ligand_gated_channel"/>
    <property type="match status" value="1"/>
</dbReference>
<dbReference type="PANTHER" id="PTHR30069">
    <property type="entry name" value="TONB-DEPENDENT OUTER MEMBRANE RECEPTOR"/>
    <property type="match status" value="1"/>
</dbReference>
<evidence type="ECO:0000256" key="3">
    <source>
        <dbReference type="ARBA" id="ARBA00022448"/>
    </source>
</evidence>
<evidence type="ECO:0000259" key="14">
    <source>
        <dbReference type="Pfam" id="PF00593"/>
    </source>
</evidence>
<dbReference type="Pfam" id="PF00593">
    <property type="entry name" value="TonB_dep_Rec_b-barrel"/>
    <property type="match status" value="1"/>
</dbReference>
<dbReference type="GO" id="GO:0015344">
    <property type="term" value="F:siderophore uptake transmembrane transporter activity"/>
    <property type="evidence" value="ECO:0007669"/>
    <property type="project" value="TreeGrafter"/>
</dbReference>
<dbReference type="GO" id="GO:0038023">
    <property type="term" value="F:signaling receptor activity"/>
    <property type="evidence" value="ECO:0007669"/>
    <property type="project" value="InterPro"/>
</dbReference>
<dbReference type="STRING" id="376489.A5892_06095"/>
<keyword evidence="13" id="KW-0732">Signal</keyword>
<dbReference type="InterPro" id="IPR000531">
    <property type="entry name" value="Beta-barrel_TonB"/>
</dbReference>
<keyword evidence="5 10" id="KW-0812">Transmembrane</keyword>
<evidence type="ECO:0000256" key="1">
    <source>
        <dbReference type="ARBA" id="ARBA00004571"/>
    </source>
</evidence>
<keyword evidence="3 10" id="KW-0813">Transport</keyword>
<feature type="domain" description="TonB-dependent receptor-like beta-barrel" evidence="14">
    <location>
        <begin position="270"/>
        <end position="705"/>
    </location>
</feature>
<feature type="region of interest" description="Disordered" evidence="12">
    <location>
        <begin position="400"/>
        <end position="423"/>
    </location>
</feature>
<dbReference type="Pfam" id="PF07715">
    <property type="entry name" value="Plug"/>
    <property type="match status" value="1"/>
</dbReference>
<evidence type="ECO:0000313" key="16">
    <source>
        <dbReference type="EMBL" id="ANF59524.1"/>
    </source>
</evidence>
<evidence type="ECO:0000256" key="10">
    <source>
        <dbReference type="PROSITE-ProRule" id="PRU01360"/>
    </source>
</evidence>
<name>A0A172YJX6_9GAMM</name>
<feature type="signal peptide" evidence="13">
    <location>
        <begin position="1"/>
        <end position="18"/>
    </location>
</feature>
<dbReference type="Gene3D" id="2.40.170.20">
    <property type="entry name" value="TonB-dependent receptor, beta-barrel domain"/>
    <property type="match status" value="1"/>
</dbReference>
<dbReference type="KEGG" id="haa:A5892_06095"/>
<dbReference type="PANTHER" id="PTHR30069:SF8">
    <property type="entry name" value="TONB-DEPENDENT SIDEROPHORE RECEPTOR PROTEIN"/>
    <property type="match status" value="1"/>
</dbReference>
<dbReference type="InterPro" id="IPR037066">
    <property type="entry name" value="Plug_dom_sf"/>
</dbReference>
<protein>
    <submittedName>
        <fullName evidence="16">Outer membrane receptor protein</fullName>
    </submittedName>
</protein>
<dbReference type="InterPro" id="IPR012910">
    <property type="entry name" value="Plug_dom"/>
</dbReference>
<dbReference type="SUPFAM" id="SSF56935">
    <property type="entry name" value="Porins"/>
    <property type="match status" value="1"/>
</dbReference>
<keyword evidence="7 10" id="KW-0472">Membrane</keyword>
<evidence type="ECO:0000313" key="17">
    <source>
        <dbReference type="Proteomes" id="UP000077875"/>
    </source>
</evidence>
<accession>A0A172YJX6</accession>
<comment type="subcellular location">
    <subcellularLocation>
        <location evidence="1 10">Cell outer membrane</location>
        <topology evidence="1 10">Multi-pass membrane protein</topology>
    </subcellularLocation>
</comment>
<reference evidence="16 17" key="1">
    <citation type="submission" date="2016-04" db="EMBL/GenBank/DDBJ databases">
        <title>Complete Genome Sequence of Halotalea alkalilenta IHB B 13600.</title>
        <authorList>
            <person name="Swarnkar M.K."/>
            <person name="Sharma A."/>
            <person name="Kaushal K."/>
            <person name="Soni R."/>
            <person name="Rana S."/>
            <person name="Singh A.K."/>
            <person name="Gulati A."/>
        </authorList>
    </citation>
    <scope>NUCLEOTIDE SEQUENCE [LARGE SCALE GENOMIC DNA]</scope>
    <source>
        <strain evidence="16 17">IHB B 13600</strain>
    </source>
</reference>
<feature type="domain" description="TonB-dependent receptor plug" evidence="15">
    <location>
        <begin position="59"/>
        <end position="173"/>
    </location>
</feature>
<evidence type="ECO:0000256" key="11">
    <source>
        <dbReference type="RuleBase" id="RU003357"/>
    </source>
</evidence>
<evidence type="ECO:0000256" key="9">
    <source>
        <dbReference type="ARBA" id="ARBA00023237"/>
    </source>
</evidence>
<comment type="similarity">
    <text evidence="2 10 11">Belongs to the TonB-dependent receptor family.</text>
</comment>
<dbReference type="Gene3D" id="2.170.130.10">
    <property type="entry name" value="TonB-dependent receptor, plug domain"/>
    <property type="match status" value="1"/>
</dbReference>
<keyword evidence="9 10" id="KW-0998">Cell outer membrane</keyword>
<evidence type="ECO:0000256" key="13">
    <source>
        <dbReference type="SAM" id="SignalP"/>
    </source>
</evidence>
<evidence type="ECO:0000256" key="7">
    <source>
        <dbReference type="ARBA" id="ARBA00023136"/>
    </source>
</evidence>
<evidence type="ECO:0000256" key="4">
    <source>
        <dbReference type="ARBA" id="ARBA00022452"/>
    </source>
</evidence>
<keyword evidence="6 11" id="KW-0798">TonB box</keyword>
<evidence type="ECO:0000256" key="12">
    <source>
        <dbReference type="SAM" id="MobiDB-lite"/>
    </source>
</evidence>
<organism evidence="16 17">
    <name type="scientific">Halotalea alkalilenta</name>
    <dbReference type="NCBI Taxonomy" id="376489"/>
    <lineage>
        <taxon>Bacteria</taxon>
        <taxon>Pseudomonadati</taxon>
        <taxon>Pseudomonadota</taxon>
        <taxon>Gammaproteobacteria</taxon>
        <taxon>Oceanospirillales</taxon>
        <taxon>Halomonadaceae</taxon>
        <taxon>Halotalea</taxon>
    </lineage>
</organism>
<keyword evidence="4 10" id="KW-1134">Transmembrane beta strand</keyword>
<proteinExistence type="inferred from homology"/>
<dbReference type="NCBIfam" id="NF010048">
    <property type="entry name" value="PRK13524.1"/>
    <property type="match status" value="1"/>
</dbReference>
<gene>
    <name evidence="16" type="ORF">A5892_06095</name>
</gene>
<evidence type="ECO:0000256" key="2">
    <source>
        <dbReference type="ARBA" id="ARBA00009810"/>
    </source>
</evidence>
<keyword evidence="17" id="KW-1185">Reference proteome</keyword>
<dbReference type="PROSITE" id="PS52016">
    <property type="entry name" value="TONB_DEPENDENT_REC_3"/>
    <property type="match status" value="1"/>
</dbReference>
<dbReference type="AlphaFoldDB" id="A0A172YJX6"/>
<evidence type="ECO:0000256" key="8">
    <source>
        <dbReference type="ARBA" id="ARBA00023170"/>
    </source>
</evidence>
<evidence type="ECO:0000259" key="15">
    <source>
        <dbReference type="Pfam" id="PF07715"/>
    </source>
</evidence>
<dbReference type="GO" id="GO:0044718">
    <property type="term" value="P:siderophore transmembrane transport"/>
    <property type="evidence" value="ECO:0007669"/>
    <property type="project" value="TreeGrafter"/>
</dbReference>
<dbReference type="InterPro" id="IPR058134">
    <property type="entry name" value="PirA/FepA/PfeA"/>
</dbReference>
<feature type="compositionally biased region" description="Polar residues" evidence="12">
    <location>
        <begin position="404"/>
        <end position="423"/>
    </location>
</feature>
<keyword evidence="8 16" id="KW-0675">Receptor</keyword>
<dbReference type="InterPro" id="IPR010105">
    <property type="entry name" value="TonB_sidphr_rcpt"/>
</dbReference>
<dbReference type="NCBIfam" id="NF010051">
    <property type="entry name" value="PRK13528.1"/>
    <property type="match status" value="1"/>
</dbReference>
<dbReference type="EMBL" id="CP015243">
    <property type="protein sequence ID" value="ANF59524.1"/>
    <property type="molecule type" value="Genomic_DNA"/>
</dbReference>